<reference evidence="1 2" key="1">
    <citation type="submission" date="2015-12" db="EMBL/GenBank/DDBJ databases">
        <title>Complete genome of Roseateles depolymerans KCTC 42856.</title>
        <authorList>
            <person name="Kim K.M."/>
        </authorList>
    </citation>
    <scope>NUCLEOTIDE SEQUENCE [LARGE SCALE GENOMIC DNA]</scope>
    <source>
        <strain evidence="1 2">KCTC 42856</strain>
    </source>
</reference>
<dbReference type="KEGG" id="rdp:RD2015_3334"/>
<dbReference type="AlphaFoldDB" id="A0A0U3NHA3"/>
<keyword evidence="1" id="KW-0645">Protease</keyword>
<dbReference type="EMBL" id="CP013729">
    <property type="protein sequence ID" value="ALV07792.1"/>
    <property type="molecule type" value="Genomic_DNA"/>
</dbReference>
<dbReference type="PIRSF" id="PIRSF016493">
    <property type="entry name" value="Glycyl_aminpptds"/>
    <property type="match status" value="1"/>
</dbReference>
<dbReference type="Proteomes" id="UP000060699">
    <property type="component" value="Chromosome"/>
</dbReference>
<organism evidence="1 2">
    <name type="scientific">Roseateles depolymerans</name>
    <dbReference type="NCBI Taxonomy" id="76731"/>
    <lineage>
        <taxon>Bacteria</taxon>
        <taxon>Pseudomonadati</taxon>
        <taxon>Pseudomonadota</taxon>
        <taxon>Betaproteobacteria</taxon>
        <taxon>Burkholderiales</taxon>
        <taxon>Sphaerotilaceae</taxon>
        <taxon>Roseateles</taxon>
    </lineage>
</organism>
<protein>
    <submittedName>
        <fullName evidence="1">Putative aminopeptidase</fullName>
    </submittedName>
</protein>
<dbReference type="SUPFAM" id="SSF50156">
    <property type="entry name" value="PDZ domain-like"/>
    <property type="match status" value="1"/>
</dbReference>
<dbReference type="Gene3D" id="2.60.40.3650">
    <property type="match status" value="1"/>
</dbReference>
<sequence precursor="true">MPLLRPPLHQRPDRPASLLVLFAASLTLLSIPATAATGKVADSVQMSTVSAIELDVDLTDTRRRIVRVKERIPVGRSGTLTLLYPQWETASHAPSISAYRLAGLTLTAAGRKLPWRRNPAHPHRFDIDLPAGARHVDAQFQFLAPLGRDPSGILMDGIAGLAWNRVLLYPAGAPTQSLRVQPQVRLPPGMTAATALDGQQAGDVVRFKPVALDQLMDSPLLAARHIAVRPIPGGKAPVTARWIARDAESIAQAEDMDASLSAVVQETEAVFGPPPFARYDYLFGLDDRLPGPGGIEHASSSEVYLPNDFLANRSAALPYVDLIPHELIHAWNGAWRMPKDTQAPTPNDAFTGTLLWVYEGQTEFWSRILAARAGLRTGQDTLDALALDAAITDQRPRRQWKSLADSANDPLIQNGPPTWRDWQGREDYYVEGVLFWLDIDAQLRRCSAGAKGMDDFARLFFSTAGRATGQRHRPYTEADVVKTLNAVCAAPWGQRLRHKLDSNDDAQVLDGLRAHGWQLVFKPEPTPYFLASEAFDGVADLSWSIGLSASGSGSVKSVAWEGPAFMAGLVPGAKLVQVNGAPFSLQALRDAVAQTRFAPRVALVALIDGREVPVDIQYSGGHRYPALERLPDTPETLEALLKPRVVAKP</sequence>
<evidence type="ECO:0000313" key="2">
    <source>
        <dbReference type="Proteomes" id="UP000060699"/>
    </source>
</evidence>
<keyword evidence="1" id="KW-0378">Hydrolase</keyword>
<dbReference type="STRING" id="76731.RD2015_3334"/>
<dbReference type="PATRIC" id="fig|76731.3.peg.3416"/>
<name>A0A0U3NHA3_9BURK</name>
<dbReference type="InterPro" id="IPR027268">
    <property type="entry name" value="Peptidase_M4/M1_CTD_sf"/>
</dbReference>
<gene>
    <name evidence="1" type="ORF">RD2015_3334</name>
</gene>
<evidence type="ECO:0000313" key="1">
    <source>
        <dbReference type="EMBL" id="ALV07792.1"/>
    </source>
</evidence>
<dbReference type="GO" id="GO:0004177">
    <property type="term" value="F:aminopeptidase activity"/>
    <property type="evidence" value="ECO:0007669"/>
    <property type="project" value="UniProtKB-KW"/>
</dbReference>
<dbReference type="Pfam" id="PF17899">
    <property type="entry name" value="Peptidase_M61_N"/>
    <property type="match status" value="1"/>
</dbReference>
<dbReference type="InterPro" id="IPR040756">
    <property type="entry name" value="Peptidase_M61_N"/>
</dbReference>
<dbReference type="Pfam" id="PF05299">
    <property type="entry name" value="Peptidase_M61"/>
    <property type="match status" value="1"/>
</dbReference>
<dbReference type="InterPro" id="IPR036034">
    <property type="entry name" value="PDZ_sf"/>
</dbReference>
<proteinExistence type="predicted"/>
<dbReference type="SUPFAM" id="SSF55486">
    <property type="entry name" value="Metalloproteases ('zincins'), catalytic domain"/>
    <property type="match status" value="1"/>
</dbReference>
<keyword evidence="2" id="KW-1185">Reference proteome</keyword>
<keyword evidence="1" id="KW-0031">Aminopeptidase</keyword>
<dbReference type="Gene3D" id="1.10.390.10">
    <property type="entry name" value="Neutral Protease Domain 2"/>
    <property type="match status" value="1"/>
</dbReference>
<dbReference type="InterPro" id="IPR024191">
    <property type="entry name" value="Peptidase_M61"/>
</dbReference>
<dbReference type="InterPro" id="IPR007963">
    <property type="entry name" value="Peptidase_M61_catalytic"/>
</dbReference>
<accession>A0A0U3NHA3</accession>